<keyword evidence="1" id="KW-0472">Membrane</keyword>
<comment type="caution">
    <text evidence="2">The sequence shown here is derived from an EMBL/GenBank/DDBJ whole genome shotgun (WGS) entry which is preliminary data.</text>
</comment>
<sequence length="258" mass="26975">MRLATRAFWWMVGAFLIVILMTAAALFLDLRRSQRDATLDRLTVTAGELRLGIEARLNFGQPLPLLIEAQALIDGARGALLGQGSIEVVGPGGRILRATDRLRIGETAPEAWLAPEATLPRQVWRRAVEGGYAVGVPILDGLGAAVGMVVVMESDARSEVRAAEILEGVTLAGGVLLVLLLPAAYFGTRILLDPVGRAASLLSKGAIELRRADIDGGAMPVPPESADPTAKAYLLKASAALIGIAAGSSALENLDEGA</sequence>
<name>A0ABW5DTJ3_9PROT</name>
<gene>
    <name evidence="2" type="ORF">ACFSM5_15180</name>
</gene>
<organism evidence="2 3">
    <name type="scientific">Lacibacterium aquatile</name>
    <dbReference type="NCBI Taxonomy" id="1168082"/>
    <lineage>
        <taxon>Bacteria</taxon>
        <taxon>Pseudomonadati</taxon>
        <taxon>Pseudomonadota</taxon>
        <taxon>Alphaproteobacteria</taxon>
        <taxon>Rhodospirillales</taxon>
        <taxon>Rhodospirillaceae</taxon>
    </lineage>
</organism>
<evidence type="ECO:0000313" key="3">
    <source>
        <dbReference type="Proteomes" id="UP001597295"/>
    </source>
</evidence>
<protein>
    <recommendedName>
        <fullName evidence="4">Sensor histidine kinase</fullName>
    </recommendedName>
</protein>
<keyword evidence="1" id="KW-1133">Transmembrane helix</keyword>
<keyword evidence="3" id="KW-1185">Reference proteome</keyword>
<dbReference type="Proteomes" id="UP001597295">
    <property type="component" value="Unassembled WGS sequence"/>
</dbReference>
<evidence type="ECO:0000313" key="2">
    <source>
        <dbReference type="EMBL" id="MFD2264244.1"/>
    </source>
</evidence>
<reference evidence="3" key="1">
    <citation type="journal article" date="2019" name="Int. J. Syst. Evol. Microbiol.">
        <title>The Global Catalogue of Microorganisms (GCM) 10K type strain sequencing project: providing services to taxonomists for standard genome sequencing and annotation.</title>
        <authorList>
            <consortium name="The Broad Institute Genomics Platform"/>
            <consortium name="The Broad Institute Genome Sequencing Center for Infectious Disease"/>
            <person name="Wu L."/>
            <person name="Ma J."/>
        </authorList>
    </citation>
    <scope>NUCLEOTIDE SEQUENCE [LARGE SCALE GENOMIC DNA]</scope>
    <source>
        <strain evidence="3">CGMCC 1.19062</strain>
    </source>
</reference>
<keyword evidence="1" id="KW-0812">Transmembrane</keyword>
<feature type="transmembrane region" description="Helical" evidence="1">
    <location>
        <begin position="6"/>
        <end position="28"/>
    </location>
</feature>
<accession>A0ABW5DTJ3</accession>
<dbReference type="EMBL" id="JBHUIP010000013">
    <property type="protein sequence ID" value="MFD2264244.1"/>
    <property type="molecule type" value="Genomic_DNA"/>
</dbReference>
<dbReference type="RefSeq" id="WP_379877314.1">
    <property type="nucleotide sequence ID" value="NZ_JBHUIP010000013.1"/>
</dbReference>
<feature type="transmembrane region" description="Helical" evidence="1">
    <location>
        <begin position="131"/>
        <end position="151"/>
    </location>
</feature>
<evidence type="ECO:0000256" key="1">
    <source>
        <dbReference type="SAM" id="Phobius"/>
    </source>
</evidence>
<evidence type="ECO:0008006" key="4">
    <source>
        <dbReference type="Google" id="ProtNLM"/>
    </source>
</evidence>
<feature type="transmembrane region" description="Helical" evidence="1">
    <location>
        <begin position="171"/>
        <end position="192"/>
    </location>
</feature>
<proteinExistence type="predicted"/>